<dbReference type="EMBL" id="ADKX01000046">
    <property type="protein sequence ID" value="EFW03523.1"/>
    <property type="molecule type" value="Genomic_DNA"/>
</dbReference>
<organism evidence="1 2">
    <name type="scientific">Coprobacillus cateniformis</name>
    <dbReference type="NCBI Taxonomy" id="100884"/>
    <lineage>
        <taxon>Bacteria</taxon>
        <taxon>Bacillati</taxon>
        <taxon>Bacillota</taxon>
        <taxon>Erysipelotrichia</taxon>
        <taxon>Erysipelotrichales</taxon>
        <taxon>Coprobacillaceae</taxon>
        <taxon>Coprobacillus</taxon>
    </lineage>
</organism>
<protein>
    <submittedName>
        <fullName evidence="1">Uncharacterized protein</fullName>
    </submittedName>
</protein>
<reference evidence="1 2" key="1">
    <citation type="submission" date="2010-12" db="EMBL/GenBank/DDBJ databases">
        <title>The Genome Sequence of Coprobacillus sp. strain 29_1.</title>
        <authorList>
            <consortium name="The Broad Institute Genome Sequencing Platform"/>
            <person name="Earl A."/>
            <person name="Ward D."/>
            <person name="Feldgarden M."/>
            <person name="Gevers D."/>
            <person name="Daigneault M."/>
            <person name="Sibley C.D."/>
            <person name="White A."/>
            <person name="Strauss J."/>
            <person name="Allen-Vercoe E."/>
            <person name="Young S.K."/>
            <person name="Zeng Q."/>
            <person name="Gargeya S."/>
            <person name="Fitzgerald M."/>
            <person name="Haas B."/>
            <person name="Abouelleil A."/>
            <person name="Alvarado L."/>
            <person name="Arachchi H.M."/>
            <person name="Berlin A."/>
            <person name="Brown A."/>
            <person name="Chapman S.B."/>
            <person name="Chen Z."/>
            <person name="Dunbar C."/>
            <person name="Freedman E."/>
            <person name="Gearin G."/>
            <person name="Gellesch M."/>
            <person name="Goldberg J."/>
            <person name="Griggs A."/>
            <person name="Gujja S."/>
            <person name="Heilman E."/>
            <person name="Heiman D."/>
            <person name="Howarth C."/>
            <person name="Larson L."/>
            <person name="Lui A."/>
            <person name="MacDonald P.J.P."/>
            <person name="Mehta T."/>
            <person name="Montmayeur A."/>
            <person name="Murphy C."/>
            <person name="Neiman D."/>
            <person name="Pearson M."/>
            <person name="Priest M."/>
            <person name="Roberts A."/>
            <person name="Saif S."/>
            <person name="Shea T."/>
            <person name="Shenoy N."/>
            <person name="Sisk P."/>
            <person name="Stolte C."/>
            <person name="Sykes S."/>
            <person name="White J."/>
            <person name="Yandava C."/>
            <person name="Nusbaum C."/>
            <person name="Birren B."/>
        </authorList>
    </citation>
    <scope>NUCLEOTIDE SEQUENCE [LARGE SCALE GENOMIC DNA]</scope>
    <source>
        <strain evidence="1 2">29_1</strain>
    </source>
</reference>
<dbReference type="Proteomes" id="UP000003157">
    <property type="component" value="Unassembled WGS sequence"/>
</dbReference>
<name>E7GES2_9FIRM</name>
<gene>
    <name evidence="1" type="ORF">HMPREF9488_03214</name>
</gene>
<sequence length="57" mass="6710">MVLKKNNRWVARKISIEYVEGSLFDIKSIDDKLPIEEYPFKDVYNHSGKVSLIGYVY</sequence>
<dbReference type="AlphaFoldDB" id="E7GES2"/>
<evidence type="ECO:0000313" key="1">
    <source>
        <dbReference type="EMBL" id="EFW03523.1"/>
    </source>
</evidence>
<dbReference type="HOGENOM" id="CLU_2988905_0_0_9"/>
<comment type="caution">
    <text evidence="1">The sequence shown here is derived from an EMBL/GenBank/DDBJ whole genome shotgun (WGS) entry which is preliminary data.</text>
</comment>
<proteinExistence type="predicted"/>
<evidence type="ECO:0000313" key="2">
    <source>
        <dbReference type="Proteomes" id="UP000003157"/>
    </source>
</evidence>
<accession>E7GES2</accession>
<keyword evidence="2" id="KW-1185">Reference proteome</keyword>